<dbReference type="InterPro" id="IPR011641">
    <property type="entry name" value="Tyr-kin_ephrin_A/B_rcpt-like"/>
</dbReference>
<feature type="domain" description="Tyrosine-protein kinase ephrin type A/B receptor-like" evidence="1">
    <location>
        <begin position="16"/>
        <end position="65"/>
    </location>
</feature>
<proteinExistence type="predicted"/>
<dbReference type="EMBL" id="JAIWYP010000010">
    <property type="protein sequence ID" value="KAH3747210.1"/>
    <property type="molecule type" value="Genomic_DNA"/>
</dbReference>
<accession>A0A9D4DET8</accession>
<reference evidence="2" key="1">
    <citation type="journal article" date="2019" name="bioRxiv">
        <title>The Genome of the Zebra Mussel, Dreissena polymorpha: A Resource for Invasive Species Research.</title>
        <authorList>
            <person name="McCartney M.A."/>
            <person name="Auch B."/>
            <person name="Kono T."/>
            <person name="Mallez S."/>
            <person name="Zhang Y."/>
            <person name="Obille A."/>
            <person name="Becker A."/>
            <person name="Abrahante J.E."/>
            <person name="Garbe J."/>
            <person name="Badalamenti J.P."/>
            <person name="Herman A."/>
            <person name="Mangelson H."/>
            <person name="Liachko I."/>
            <person name="Sullivan S."/>
            <person name="Sone E.D."/>
            <person name="Koren S."/>
            <person name="Silverstein K.A.T."/>
            <person name="Beckman K.B."/>
            <person name="Gohl D.M."/>
        </authorList>
    </citation>
    <scope>NUCLEOTIDE SEQUENCE</scope>
    <source>
        <strain evidence="2">Duluth1</strain>
        <tissue evidence="2">Whole animal</tissue>
    </source>
</reference>
<protein>
    <recommendedName>
        <fullName evidence="1">Tyrosine-protein kinase ephrin type A/B receptor-like domain-containing protein</fullName>
    </recommendedName>
</protein>
<keyword evidence="3" id="KW-1185">Reference proteome</keyword>
<comment type="caution">
    <text evidence="2">The sequence shown here is derived from an EMBL/GenBank/DDBJ whole genome shotgun (WGS) entry which is preliminary data.</text>
</comment>
<sequence>MHEGSSCLLPASCPVGTYSSSGYMNPACIPCPRSFYQDKTGQKTCTPCSDQQSTAGNGSSTVENCNAIEGQCFVIEELICK</sequence>
<dbReference type="Proteomes" id="UP000828390">
    <property type="component" value="Unassembled WGS sequence"/>
</dbReference>
<dbReference type="AlphaFoldDB" id="A0A9D4DET8"/>
<organism evidence="2 3">
    <name type="scientific">Dreissena polymorpha</name>
    <name type="common">Zebra mussel</name>
    <name type="synonym">Mytilus polymorpha</name>
    <dbReference type="NCBI Taxonomy" id="45954"/>
    <lineage>
        <taxon>Eukaryota</taxon>
        <taxon>Metazoa</taxon>
        <taxon>Spiralia</taxon>
        <taxon>Lophotrochozoa</taxon>
        <taxon>Mollusca</taxon>
        <taxon>Bivalvia</taxon>
        <taxon>Autobranchia</taxon>
        <taxon>Heteroconchia</taxon>
        <taxon>Euheterodonta</taxon>
        <taxon>Imparidentia</taxon>
        <taxon>Neoheterodontei</taxon>
        <taxon>Myida</taxon>
        <taxon>Dreissenoidea</taxon>
        <taxon>Dreissenidae</taxon>
        <taxon>Dreissena</taxon>
    </lineage>
</organism>
<evidence type="ECO:0000259" key="1">
    <source>
        <dbReference type="Pfam" id="PF07699"/>
    </source>
</evidence>
<name>A0A9D4DET8_DREPO</name>
<gene>
    <name evidence="2" type="ORF">DPMN_181632</name>
</gene>
<evidence type="ECO:0000313" key="3">
    <source>
        <dbReference type="Proteomes" id="UP000828390"/>
    </source>
</evidence>
<evidence type="ECO:0000313" key="2">
    <source>
        <dbReference type="EMBL" id="KAH3747210.1"/>
    </source>
</evidence>
<dbReference type="Pfam" id="PF07699">
    <property type="entry name" value="Ephrin_rec_like"/>
    <property type="match status" value="1"/>
</dbReference>
<dbReference type="SMART" id="SM01411">
    <property type="entry name" value="Ephrin_rec_like"/>
    <property type="match status" value="1"/>
</dbReference>
<reference evidence="2" key="2">
    <citation type="submission" date="2020-11" db="EMBL/GenBank/DDBJ databases">
        <authorList>
            <person name="McCartney M.A."/>
            <person name="Auch B."/>
            <person name="Kono T."/>
            <person name="Mallez S."/>
            <person name="Becker A."/>
            <person name="Gohl D.M."/>
            <person name="Silverstein K.A.T."/>
            <person name="Koren S."/>
            <person name="Bechman K.B."/>
            <person name="Herman A."/>
            <person name="Abrahante J.E."/>
            <person name="Garbe J."/>
        </authorList>
    </citation>
    <scope>NUCLEOTIDE SEQUENCE</scope>
    <source>
        <strain evidence="2">Duluth1</strain>
        <tissue evidence="2">Whole animal</tissue>
    </source>
</reference>
<dbReference type="Gene3D" id="2.10.50.10">
    <property type="entry name" value="Tumor Necrosis Factor Receptor, subunit A, domain 2"/>
    <property type="match status" value="1"/>
</dbReference>